<proteinExistence type="predicted"/>
<evidence type="ECO:0000313" key="2">
    <source>
        <dbReference type="EMBL" id="RAP74175.1"/>
    </source>
</evidence>
<sequence length="125" mass="13686">MEVIINVCFAAVVVWFAYRQFGPAKGLRSLRSEAFLKELEAGGSLLIDVREAAEYHSGHIPGARNMPLSRLGERLSELPKEGRLLLYCRSGMRSKTAARLLKSGGYVQLAHLKGGLGAWSGKLTK</sequence>
<evidence type="ECO:0000259" key="1">
    <source>
        <dbReference type="PROSITE" id="PS50206"/>
    </source>
</evidence>
<gene>
    <name evidence="2" type="ORF">DL346_24230</name>
</gene>
<accession>A0A328U001</accession>
<organism evidence="2 3">
    <name type="scientific">Paenibacillus montanisoli</name>
    <dbReference type="NCBI Taxonomy" id="2081970"/>
    <lineage>
        <taxon>Bacteria</taxon>
        <taxon>Bacillati</taxon>
        <taxon>Bacillota</taxon>
        <taxon>Bacilli</taxon>
        <taxon>Bacillales</taxon>
        <taxon>Paenibacillaceae</taxon>
        <taxon>Paenibacillus</taxon>
    </lineage>
</organism>
<dbReference type="PANTHER" id="PTHR43031:SF18">
    <property type="entry name" value="RHODANESE-RELATED SULFURTRANSFERASES"/>
    <property type="match status" value="1"/>
</dbReference>
<dbReference type="RefSeq" id="WP_112884964.1">
    <property type="nucleotide sequence ID" value="NZ_QLUW01000005.1"/>
</dbReference>
<dbReference type="Gene3D" id="3.40.250.10">
    <property type="entry name" value="Rhodanese-like domain"/>
    <property type="match status" value="1"/>
</dbReference>
<dbReference type="AlphaFoldDB" id="A0A328U001"/>
<protein>
    <submittedName>
        <fullName evidence="2">Rhodanese-like domain-containing protein</fullName>
    </submittedName>
</protein>
<dbReference type="OrthoDB" id="9800872at2"/>
<dbReference type="SMART" id="SM00450">
    <property type="entry name" value="RHOD"/>
    <property type="match status" value="1"/>
</dbReference>
<dbReference type="InterPro" id="IPR050229">
    <property type="entry name" value="GlpE_sulfurtransferase"/>
</dbReference>
<dbReference type="InterPro" id="IPR036873">
    <property type="entry name" value="Rhodanese-like_dom_sf"/>
</dbReference>
<dbReference type="Pfam" id="PF00581">
    <property type="entry name" value="Rhodanese"/>
    <property type="match status" value="1"/>
</dbReference>
<keyword evidence="3" id="KW-1185">Reference proteome</keyword>
<feature type="domain" description="Rhodanese" evidence="1">
    <location>
        <begin position="40"/>
        <end position="124"/>
    </location>
</feature>
<dbReference type="InterPro" id="IPR001763">
    <property type="entry name" value="Rhodanese-like_dom"/>
</dbReference>
<dbReference type="PROSITE" id="PS50206">
    <property type="entry name" value="RHODANESE_3"/>
    <property type="match status" value="1"/>
</dbReference>
<reference evidence="2 3" key="1">
    <citation type="submission" date="2018-06" db="EMBL/GenBank/DDBJ databases">
        <title>Paenibacillus montanisoli sp. nov., isolated from mountain area soil.</title>
        <authorList>
            <person name="Wu M."/>
        </authorList>
    </citation>
    <scope>NUCLEOTIDE SEQUENCE [LARGE SCALE GENOMIC DNA]</scope>
    <source>
        <strain evidence="2 3">RA17</strain>
    </source>
</reference>
<dbReference type="Proteomes" id="UP000249260">
    <property type="component" value="Unassembled WGS sequence"/>
</dbReference>
<evidence type="ECO:0000313" key="3">
    <source>
        <dbReference type="Proteomes" id="UP000249260"/>
    </source>
</evidence>
<dbReference type="SUPFAM" id="SSF52821">
    <property type="entry name" value="Rhodanese/Cell cycle control phosphatase"/>
    <property type="match status" value="1"/>
</dbReference>
<comment type="caution">
    <text evidence="2">The sequence shown here is derived from an EMBL/GenBank/DDBJ whole genome shotgun (WGS) entry which is preliminary data.</text>
</comment>
<name>A0A328U001_9BACL</name>
<dbReference type="CDD" id="cd00158">
    <property type="entry name" value="RHOD"/>
    <property type="match status" value="1"/>
</dbReference>
<dbReference type="PANTHER" id="PTHR43031">
    <property type="entry name" value="FAD-DEPENDENT OXIDOREDUCTASE"/>
    <property type="match status" value="1"/>
</dbReference>
<dbReference type="EMBL" id="QLUW01000005">
    <property type="protein sequence ID" value="RAP74175.1"/>
    <property type="molecule type" value="Genomic_DNA"/>
</dbReference>